<proteinExistence type="inferred from homology"/>
<dbReference type="InterPro" id="IPR037229">
    <property type="entry name" value="Ribosomal_bL35_sf"/>
</dbReference>
<name>A0A1G2LBT7_9BACT</name>
<dbReference type="Pfam" id="PF01632">
    <property type="entry name" value="Ribosomal_L35p"/>
    <property type="match status" value="1"/>
</dbReference>
<evidence type="ECO:0000256" key="3">
    <source>
        <dbReference type="ARBA" id="ARBA00023274"/>
    </source>
</evidence>
<evidence type="ECO:0000256" key="2">
    <source>
        <dbReference type="ARBA" id="ARBA00022980"/>
    </source>
</evidence>
<dbReference type="GO" id="GO:0005840">
    <property type="term" value="C:ribosome"/>
    <property type="evidence" value="ECO:0007669"/>
    <property type="project" value="UniProtKB-KW"/>
</dbReference>
<dbReference type="Gene3D" id="4.10.410.60">
    <property type="match status" value="1"/>
</dbReference>
<dbReference type="GO" id="GO:1990904">
    <property type="term" value="C:ribonucleoprotein complex"/>
    <property type="evidence" value="ECO:0007669"/>
    <property type="project" value="UniProtKB-KW"/>
</dbReference>
<dbReference type="GO" id="GO:0006412">
    <property type="term" value="P:translation"/>
    <property type="evidence" value="ECO:0007669"/>
    <property type="project" value="InterPro"/>
</dbReference>
<comment type="similarity">
    <text evidence="1">Belongs to the bacterial ribosomal protein bL35 family.</text>
</comment>
<evidence type="ECO:0000256" key="1">
    <source>
        <dbReference type="ARBA" id="ARBA00006598"/>
    </source>
</evidence>
<dbReference type="SUPFAM" id="SSF143034">
    <property type="entry name" value="L35p-like"/>
    <property type="match status" value="1"/>
</dbReference>
<sequence length="61" mass="7275">MPKPNKSILKRIKITRRGKILRRVSGHNHFNAKESQRVQRRKRGNLPFPKSFKRQILARIS</sequence>
<comment type="caution">
    <text evidence="4">The sequence shown here is derived from an EMBL/GenBank/DDBJ whole genome shotgun (WGS) entry which is preliminary data.</text>
</comment>
<organism evidence="4 5">
    <name type="scientific">Candidatus Sungbacteria bacterium RIFCSPLOWO2_01_FULL_59_16</name>
    <dbReference type="NCBI Taxonomy" id="1802280"/>
    <lineage>
        <taxon>Bacteria</taxon>
        <taxon>Candidatus Sungiibacteriota</taxon>
    </lineage>
</organism>
<gene>
    <name evidence="4" type="ORF">A3B37_00990</name>
</gene>
<keyword evidence="3" id="KW-0687">Ribonucleoprotein</keyword>
<keyword evidence="2" id="KW-0689">Ribosomal protein</keyword>
<protein>
    <recommendedName>
        <fullName evidence="6">50S ribosomal protein L35</fullName>
    </recommendedName>
</protein>
<reference evidence="4 5" key="1">
    <citation type="journal article" date="2016" name="Nat. Commun.">
        <title>Thousands of microbial genomes shed light on interconnected biogeochemical processes in an aquifer system.</title>
        <authorList>
            <person name="Anantharaman K."/>
            <person name="Brown C.T."/>
            <person name="Hug L.A."/>
            <person name="Sharon I."/>
            <person name="Castelle C.J."/>
            <person name="Probst A.J."/>
            <person name="Thomas B.C."/>
            <person name="Singh A."/>
            <person name="Wilkins M.J."/>
            <person name="Karaoz U."/>
            <person name="Brodie E.L."/>
            <person name="Williams K.H."/>
            <person name="Hubbard S.S."/>
            <person name="Banfield J.F."/>
        </authorList>
    </citation>
    <scope>NUCLEOTIDE SEQUENCE [LARGE SCALE GENOMIC DNA]</scope>
</reference>
<dbReference type="AlphaFoldDB" id="A0A1G2LBT7"/>
<dbReference type="InterPro" id="IPR021137">
    <property type="entry name" value="Ribosomal_bL35-like"/>
</dbReference>
<dbReference type="Proteomes" id="UP000176705">
    <property type="component" value="Unassembled WGS sequence"/>
</dbReference>
<dbReference type="STRING" id="1802280.A3B37_00990"/>
<accession>A0A1G2LBT7</accession>
<dbReference type="EMBL" id="MHQS01000006">
    <property type="protein sequence ID" value="OHA09103.1"/>
    <property type="molecule type" value="Genomic_DNA"/>
</dbReference>
<evidence type="ECO:0000313" key="4">
    <source>
        <dbReference type="EMBL" id="OHA09103.1"/>
    </source>
</evidence>
<evidence type="ECO:0000313" key="5">
    <source>
        <dbReference type="Proteomes" id="UP000176705"/>
    </source>
</evidence>
<dbReference type="GO" id="GO:0003735">
    <property type="term" value="F:structural constituent of ribosome"/>
    <property type="evidence" value="ECO:0007669"/>
    <property type="project" value="InterPro"/>
</dbReference>
<evidence type="ECO:0008006" key="6">
    <source>
        <dbReference type="Google" id="ProtNLM"/>
    </source>
</evidence>